<dbReference type="FunFam" id="1.20.1250.20:FF:000196">
    <property type="entry name" value="MFS toxin efflux pump (AflT)"/>
    <property type="match status" value="1"/>
</dbReference>
<gene>
    <name evidence="8" type="ORF">B7463_g11864</name>
</gene>
<evidence type="ECO:0000256" key="3">
    <source>
        <dbReference type="ARBA" id="ARBA00022989"/>
    </source>
</evidence>
<evidence type="ECO:0000313" key="9">
    <source>
        <dbReference type="Proteomes" id="UP000258309"/>
    </source>
</evidence>
<feature type="transmembrane region" description="Helical" evidence="6">
    <location>
        <begin position="405"/>
        <end position="431"/>
    </location>
</feature>
<feature type="transmembrane region" description="Helical" evidence="6">
    <location>
        <begin position="348"/>
        <end position="366"/>
    </location>
</feature>
<dbReference type="Gene3D" id="1.20.1250.20">
    <property type="entry name" value="MFS general substrate transporter like domains"/>
    <property type="match status" value="1"/>
</dbReference>
<accession>A0A3E2GTH4</accession>
<evidence type="ECO:0000259" key="7">
    <source>
        <dbReference type="PROSITE" id="PS50850"/>
    </source>
</evidence>
<dbReference type="AlphaFoldDB" id="A0A3E2GTH4"/>
<reference evidence="8 9" key="1">
    <citation type="submission" date="2018-05" db="EMBL/GenBank/DDBJ databases">
        <title>Draft genome sequence of Scytalidium lignicola DSM 105466, a ubiquitous saprotrophic fungus.</title>
        <authorList>
            <person name="Buettner E."/>
            <person name="Gebauer A.M."/>
            <person name="Hofrichter M."/>
            <person name="Liers C."/>
            <person name="Kellner H."/>
        </authorList>
    </citation>
    <scope>NUCLEOTIDE SEQUENCE [LARGE SCALE GENOMIC DNA]</scope>
    <source>
        <strain evidence="8 9">DSM 105466</strain>
    </source>
</reference>
<feature type="transmembrane region" description="Helical" evidence="6">
    <location>
        <begin position="144"/>
        <end position="164"/>
    </location>
</feature>
<proteinExistence type="predicted"/>
<feature type="transmembrane region" description="Helical" evidence="6">
    <location>
        <begin position="275"/>
        <end position="294"/>
    </location>
</feature>
<dbReference type="InterPro" id="IPR011701">
    <property type="entry name" value="MFS"/>
</dbReference>
<dbReference type="GO" id="GO:0005886">
    <property type="term" value="C:plasma membrane"/>
    <property type="evidence" value="ECO:0007669"/>
    <property type="project" value="TreeGrafter"/>
</dbReference>
<feature type="region of interest" description="Disordered" evidence="5">
    <location>
        <begin position="536"/>
        <end position="574"/>
    </location>
</feature>
<keyword evidence="9" id="KW-1185">Reference proteome</keyword>
<feature type="transmembrane region" description="Helical" evidence="6">
    <location>
        <begin position="202"/>
        <end position="224"/>
    </location>
</feature>
<dbReference type="EMBL" id="NCSJ02000442">
    <property type="protein sequence ID" value="RFU24474.1"/>
    <property type="molecule type" value="Genomic_DNA"/>
</dbReference>
<keyword evidence="4 6" id="KW-0472">Membrane</keyword>
<feature type="transmembrane region" description="Helical" evidence="6">
    <location>
        <begin position="508"/>
        <end position="529"/>
    </location>
</feature>
<feature type="non-terminal residue" evidence="8">
    <location>
        <position position="1"/>
    </location>
</feature>
<dbReference type="FunFam" id="1.20.1720.10:FF:000012">
    <property type="entry name" value="MFS toxin efflux pump (AflT)"/>
    <property type="match status" value="1"/>
</dbReference>
<dbReference type="GO" id="GO:0022857">
    <property type="term" value="F:transmembrane transporter activity"/>
    <property type="evidence" value="ECO:0007669"/>
    <property type="project" value="InterPro"/>
</dbReference>
<dbReference type="PANTHER" id="PTHR23501">
    <property type="entry name" value="MAJOR FACILITATOR SUPERFAMILY"/>
    <property type="match status" value="1"/>
</dbReference>
<feature type="transmembrane region" description="Helical" evidence="6">
    <location>
        <begin position="372"/>
        <end position="393"/>
    </location>
</feature>
<evidence type="ECO:0000313" key="8">
    <source>
        <dbReference type="EMBL" id="RFU24474.1"/>
    </source>
</evidence>
<feature type="region of interest" description="Disordered" evidence="5">
    <location>
        <begin position="1"/>
        <end position="36"/>
    </location>
</feature>
<dbReference type="InterPro" id="IPR020846">
    <property type="entry name" value="MFS_dom"/>
</dbReference>
<dbReference type="PANTHER" id="PTHR23501:SF201">
    <property type="entry name" value="MFS AFLATOXIN EFFLUX PUMP"/>
    <property type="match status" value="1"/>
</dbReference>
<feature type="non-terminal residue" evidence="8">
    <location>
        <position position="574"/>
    </location>
</feature>
<dbReference type="Gene3D" id="1.20.1720.10">
    <property type="entry name" value="Multidrug resistance protein D"/>
    <property type="match status" value="1"/>
</dbReference>
<comment type="subcellular location">
    <subcellularLocation>
        <location evidence="1">Membrane</location>
        <topology evidence="1">Multi-pass membrane protein</topology>
    </subcellularLocation>
</comment>
<comment type="caution">
    <text evidence="8">The sequence shown here is derived from an EMBL/GenBank/DDBJ whole genome shotgun (WGS) entry which is preliminary data.</text>
</comment>
<evidence type="ECO:0000256" key="2">
    <source>
        <dbReference type="ARBA" id="ARBA00022692"/>
    </source>
</evidence>
<keyword evidence="3 6" id="KW-1133">Transmembrane helix</keyword>
<feature type="domain" description="Major facilitator superfamily (MFS) profile" evidence="7">
    <location>
        <begin position="49"/>
        <end position="535"/>
    </location>
</feature>
<evidence type="ECO:0000256" key="5">
    <source>
        <dbReference type="SAM" id="MobiDB-lite"/>
    </source>
</evidence>
<dbReference type="InterPro" id="IPR036259">
    <property type="entry name" value="MFS_trans_sf"/>
</dbReference>
<evidence type="ECO:0000256" key="1">
    <source>
        <dbReference type="ARBA" id="ARBA00004141"/>
    </source>
</evidence>
<feature type="transmembrane region" description="Helical" evidence="6">
    <location>
        <begin position="113"/>
        <end position="132"/>
    </location>
</feature>
<feature type="compositionally biased region" description="Basic and acidic residues" evidence="5">
    <location>
        <begin position="565"/>
        <end position="574"/>
    </location>
</feature>
<sequence length="574" mass="61718">MTSITEKPEQCPPVDSADIRGGKSSPNEESIGRGGDEMQYPKGFTMAIIMSAVLLAMFLVALDRTILGTAIPKITDQFDSLSDVGWYGSSYMLTNCSTQLIFGRIYKFYNTKWVLLICIAIFEVGSVICGAAPNSVSFIIGRSIAGLGSAGIFLGAMMTVFHTIPLQKRPMYAGTFGALFGIASVIGPLVGGVFTDRVSWRWCFYINLPIGAVSFAVITLVFKLPQPKDAKLPLHQKLAQLDPLGTICFLPAIVCLILALQWGGTTYAWSSWRMILLLTMFSILIVMFAGIQIIKGDSGTLPPRILCHRSIAAGAYFTFCLASAMMLLTYYVPIWFQAVKRTSALESGIRLIPMVFSLVFASIMSGQVTSRIGYYVPAMLISPILGGVGAGLMTTLKQDSGHPMWIGYQVLCGFGLGLAMQITGLVAQVVLAREDVSTGTATMFFSQQLGGAIFVSAGQNVFLKSLVSGLGDVPGLSAISIVNTGATDIQKDVPQQYLPKVLNVYNHALTRTFLIATIMMALSVLGSLAMEWRNIKKPSAPSQGPATNPSKESSKEEAGGDMNENLDRVDEGSV</sequence>
<feature type="transmembrane region" description="Helical" evidence="6">
    <location>
        <begin position="244"/>
        <end position="263"/>
    </location>
</feature>
<organism evidence="8 9">
    <name type="scientific">Scytalidium lignicola</name>
    <name type="common">Hyphomycete</name>
    <dbReference type="NCBI Taxonomy" id="5539"/>
    <lineage>
        <taxon>Eukaryota</taxon>
        <taxon>Fungi</taxon>
        <taxon>Dikarya</taxon>
        <taxon>Ascomycota</taxon>
        <taxon>Pezizomycotina</taxon>
        <taxon>Leotiomycetes</taxon>
        <taxon>Leotiomycetes incertae sedis</taxon>
        <taxon>Scytalidium</taxon>
    </lineage>
</organism>
<feature type="transmembrane region" description="Helical" evidence="6">
    <location>
        <begin position="314"/>
        <end position="336"/>
    </location>
</feature>
<feature type="transmembrane region" description="Helical" evidence="6">
    <location>
        <begin position="170"/>
        <end position="190"/>
    </location>
</feature>
<feature type="compositionally biased region" description="Polar residues" evidence="5">
    <location>
        <begin position="540"/>
        <end position="551"/>
    </location>
</feature>
<dbReference type="OrthoDB" id="10021397at2759"/>
<dbReference type="CDD" id="cd17502">
    <property type="entry name" value="MFS_Azr1_MDR_like"/>
    <property type="match status" value="1"/>
</dbReference>
<feature type="transmembrane region" description="Helical" evidence="6">
    <location>
        <begin position="43"/>
        <end position="62"/>
    </location>
</feature>
<name>A0A3E2GTH4_SCYLI</name>
<evidence type="ECO:0000256" key="6">
    <source>
        <dbReference type="SAM" id="Phobius"/>
    </source>
</evidence>
<dbReference type="Proteomes" id="UP000258309">
    <property type="component" value="Unassembled WGS sequence"/>
</dbReference>
<dbReference type="SUPFAM" id="SSF103473">
    <property type="entry name" value="MFS general substrate transporter"/>
    <property type="match status" value="1"/>
</dbReference>
<protein>
    <recommendedName>
        <fullName evidence="7">Major facilitator superfamily (MFS) profile domain-containing protein</fullName>
    </recommendedName>
</protein>
<keyword evidence="2 6" id="KW-0812">Transmembrane</keyword>
<evidence type="ECO:0000256" key="4">
    <source>
        <dbReference type="ARBA" id="ARBA00023136"/>
    </source>
</evidence>
<dbReference type="PROSITE" id="PS50850">
    <property type="entry name" value="MFS"/>
    <property type="match status" value="1"/>
</dbReference>
<dbReference type="OMA" id="RVAGQQM"/>
<dbReference type="Pfam" id="PF07690">
    <property type="entry name" value="MFS_1"/>
    <property type="match status" value="1"/>
</dbReference>